<gene>
    <name evidence="2" type="ordered locus">Psed_5785</name>
</gene>
<feature type="region of interest" description="Disordered" evidence="1">
    <location>
        <begin position="140"/>
        <end position="159"/>
    </location>
</feature>
<dbReference type="STRING" id="675635.Psed_5785"/>
<dbReference type="EMBL" id="CP002593">
    <property type="protein sequence ID" value="AEA27912.1"/>
    <property type="molecule type" value="Genomic_DNA"/>
</dbReference>
<dbReference type="HOGENOM" id="CLU_1538803_0_0_11"/>
<dbReference type="RefSeq" id="WP_013677811.1">
    <property type="nucleotide sequence ID" value="NC_015312.1"/>
</dbReference>
<organism evidence="2 3">
    <name type="scientific">Pseudonocardia dioxanivorans (strain ATCC 55486 / DSM 44775 / JCM 13855 / CB1190)</name>
    <dbReference type="NCBI Taxonomy" id="675635"/>
    <lineage>
        <taxon>Bacteria</taxon>
        <taxon>Bacillati</taxon>
        <taxon>Actinomycetota</taxon>
        <taxon>Actinomycetes</taxon>
        <taxon>Pseudonocardiales</taxon>
        <taxon>Pseudonocardiaceae</taxon>
        <taxon>Pseudonocardia</taxon>
    </lineage>
</organism>
<sequence>MATAAERQKRYRLHRKGIHTLCDPERRCEQLEQLAVTEAIGSTPRPAAEIELSGDRGRELWEAMDRGAGLSPLHRVLLEEACRMADRLDRLHGALDDKRTWLRFDVDEGGEVVVVVDGLLAELRQQTTAMRGVAAELRAAGAAKGSGKPASEEKGGGLGELASLAAARRRAAAR</sequence>
<proteinExistence type="predicted"/>
<dbReference type="AlphaFoldDB" id="F4D1C4"/>
<feature type="compositionally biased region" description="Low complexity" evidence="1">
    <location>
        <begin position="140"/>
        <end position="149"/>
    </location>
</feature>
<accession>F4D1C4</accession>
<evidence type="ECO:0000313" key="3">
    <source>
        <dbReference type="Proteomes" id="UP000007809"/>
    </source>
</evidence>
<evidence type="ECO:0000256" key="1">
    <source>
        <dbReference type="SAM" id="MobiDB-lite"/>
    </source>
</evidence>
<evidence type="ECO:0000313" key="2">
    <source>
        <dbReference type="EMBL" id="AEA27912.1"/>
    </source>
</evidence>
<dbReference type="eggNOG" id="ENOG5031VFX">
    <property type="taxonomic scope" value="Bacteria"/>
</dbReference>
<dbReference type="KEGG" id="pdx:Psed_5785"/>
<reference evidence="2 3" key="1">
    <citation type="journal article" date="2011" name="J. Bacteriol.">
        <title>Genome sequence of the 1,4-dioxane-degrading Pseudonocardia dioxanivorans strain CB1190.</title>
        <authorList>
            <person name="Sales C.M."/>
            <person name="Mahendra S."/>
            <person name="Grostern A."/>
            <person name="Parales R.E."/>
            <person name="Goodwin L.A."/>
            <person name="Woyke T."/>
            <person name="Nolan M."/>
            <person name="Lapidus A."/>
            <person name="Chertkov O."/>
            <person name="Ovchinnikova G."/>
            <person name="Sczyrba A."/>
            <person name="Alvarez-Cohen L."/>
        </authorList>
    </citation>
    <scope>NUCLEOTIDE SEQUENCE [LARGE SCALE GENOMIC DNA]</scope>
    <source>
        <strain evidence="3">ATCC 55486 / DSM 44775 / JCM 13855 / CB1190</strain>
    </source>
</reference>
<keyword evidence="3" id="KW-1185">Reference proteome</keyword>
<protein>
    <submittedName>
        <fullName evidence="2">Uncharacterized protein</fullName>
    </submittedName>
</protein>
<name>F4D1C4_PSEUX</name>
<dbReference type="Proteomes" id="UP000007809">
    <property type="component" value="Chromosome"/>
</dbReference>